<evidence type="ECO:0000259" key="4">
    <source>
        <dbReference type="Pfam" id="PF00733"/>
    </source>
</evidence>
<dbReference type="SUPFAM" id="SSF52402">
    <property type="entry name" value="Adenine nucleotide alpha hydrolases-like"/>
    <property type="match status" value="1"/>
</dbReference>
<dbReference type="Pfam" id="PF00733">
    <property type="entry name" value="Asn_synthase"/>
    <property type="match status" value="1"/>
</dbReference>
<sequence length="311" mass="36852">MQEHLDANLVKVTLDWQPKYAIDLLHEVTEFNDSPLGSFSNVAHYLLMKKAKENNITVILSGQGADEILCGYKKFVGFYFLDLLRKKKICSFLFELACFLLRKTTINQFKFNEAKRYIPFIKKQKNAQILSEKLLDNYRPKPVGIKSGQTLSERQFEDVSKYSVPYLTHYEDRMSMAWAREVRLPFLDFRLVEFCLRLPENIKIRNGWTKYILREALNDVLPKSIAWRKDKQGFVNPQEEWLKNELKEDVIKILSPDALIFKMDLVNRNAFMKMYKDYCENKSSNVWYRDVFAPLALEIWLQINKEFILNE</sequence>
<evidence type="ECO:0000256" key="1">
    <source>
        <dbReference type="ARBA" id="ARBA00005187"/>
    </source>
</evidence>
<dbReference type="GO" id="GO:0004066">
    <property type="term" value="F:asparagine synthase (glutamine-hydrolyzing) activity"/>
    <property type="evidence" value="ECO:0007669"/>
    <property type="project" value="UniProtKB-EC"/>
</dbReference>
<dbReference type="Proteomes" id="UP000233526">
    <property type="component" value="Unassembled WGS sequence"/>
</dbReference>
<evidence type="ECO:0000313" key="5">
    <source>
        <dbReference type="EMBL" id="PKQ83205.1"/>
    </source>
</evidence>
<dbReference type="GO" id="GO:0005829">
    <property type="term" value="C:cytosol"/>
    <property type="evidence" value="ECO:0007669"/>
    <property type="project" value="TreeGrafter"/>
</dbReference>
<evidence type="ECO:0000313" key="6">
    <source>
        <dbReference type="Proteomes" id="UP000233526"/>
    </source>
</evidence>
<name>A0A2N3J9F4_AERSO</name>
<feature type="domain" description="Asparagine synthetase" evidence="4">
    <location>
        <begin position="12"/>
        <end position="302"/>
    </location>
</feature>
<dbReference type="EC" id="6.3.5.4" evidence="2"/>
<dbReference type="PANTHER" id="PTHR43284">
    <property type="entry name" value="ASPARAGINE SYNTHETASE (GLUTAMINE-HYDROLYZING)"/>
    <property type="match status" value="1"/>
</dbReference>
<accession>A0A2N3J9F4</accession>
<dbReference type="CDD" id="cd01991">
    <property type="entry name" value="Asn_synthase_B_C"/>
    <property type="match status" value="1"/>
</dbReference>
<dbReference type="EMBL" id="LJZX01000001">
    <property type="protein sequence ID" value="PKQ83205.1"/>
    <property type="molecule type" value="Genomic_DNA"/>
</dbReference>
<proteinExistence type="predicted"/>
<dbReference type="InterPro" id="IPR014729">
    <property type="entry name" value="Rossmann-like_a/b/a_fold"/>
</dbReference>
<dbReference type="AlphaFoldDB" id="A0A2N3J9F4"/>
<dbReference type="Gene3D" id="3.40.50.620">
    <property type="entry name" value="HUPs"/>
    <property type="match status" value="1"/>
</dbReference>
<comment type="pathway">
    <text evidence="1">Amino-acid biosynthesis; L-asparagine biosynthesis; L-asparagine from L-aspartate (L-Gln route): step 1/1.</text>
</comment>
<dbReference type="InterPro" id="IPR001962">
    <property type="entry name" value="Asn_synthase"/>
</dbReference>
<dbReference type="InterPro" id="IPR051786">
    <property type="entry name" value="ASN_synthetase/amidase"/>
</dbReference>
<gene>
    <name evidence="5" type="ORF">AOX56_01420</name>
</gene>
<dbReference type="GO" id="GO:0006529">
    <property type="term" value="P:asparagine biosynthetic process"/>
    <property type="evidence" value="ECO:0007669"/>
    <property type="project" value="InterPro"/>
</dbReference>
<organism evidence="5 6">
    <name type="scientific">Aeromonas sobria</name>
    <dbReference type="NCBI Taxonomy" id="646"/>
    <lineage>
        <taxon>Bacteria</taxon>
        <taxon>Pseudomonadati</taxon>
        <taxon>Pseudomonadota</taxon>
        <taxon>Gammaproteobacteria</taxon>
        <taxon>Aeromonadales</taxon>
        <taxon>Aeromonadaceae</taxon>
        <taxon>Aeromonas</taxon>
    </lineage>
</organism>
<comment type="caution">
    <text evidence="5">The sequence shown here is derived from an EMBL/GenBank/DDBJ whole genome shotgun (WGS) entry which is preliminary data.</text>
</comment>
<comment type="catalytic activity">
    <reaction evidence="3">
        <text>L-aspartate + L-glutamine + ATP + H2O = L-asparagine + L-glutamate + AMP + diphosphate + H(+)</text>
        <dbReference type="Rhea" id="RHEA:12228"/>
        <dbReference type="ChEBI" id="CHEBI:15377"/>
        <dbReference type="ChEBI" id="CHEBI:15378"/>
        <dbReference type="ChEBI" id="CHEBI:29985"/>
        <dbReference type="ChEBI" id="CHEBI:29991"/>
        <dbReference type="ChEBI" id="CHEBI:30616"/>
        <dbReference type="ChEBI" id="CHEBI:33019"/>
        <dbReference type="ChEBI" id="CHEBI:58048"/>
        <dbReference type="ChEBI" id="CHEBI:58359"/>
        <dbReference type="ChEBI" id="CHEBI:456215"/>
        <dbReference type="EC" id="6.3.5.4"/>
    </reaction>
</comment>
<reference evidence="5 6" key="1">
    <citation type="journal article" date="2017" name="Front. Microbiol.">
        <title>Strong Genomic and Phenotypic Heterogeneity in the Aeromonas sobria Species Complex.</title>
        <authorList>
            <person name="Gauthier J."/>
            <person name="Vincent A.T."/>
            <person name="Charette S.J."/>
            <person name="Derome N."/>
        </authorList>
    </citation>
    <scope>NUCLEOTIDE SEQUENCE [LARGE SCALE GENOMIC DNA]</scope>
    <source>
        <strain evidence="5 6">JF2635</strain>
    </source>
</reference>
<dbReference type="PANTHER" id="PTHR43284:SF1">
    <property type="entry name" value="ASPARAGINE SYNTHETASE"/>
    <property type="match status" value="1"/>
</dbReference>
<protein>
    <recommendedName>
        <fullName evidence="2">asparagine synthase (glutamine-hydrolyzing)</fullName>
        <ecNumber evidence="2">6.3.5.4</ecNumber>
    </recommendedName>
</protein>
<evidence type="ECO:0000256" key="3">
    <source>
        <dbReference type="ARBA" id="ARBA00048741"/>
    </source>
</evidence>
<evidence type="ECO:0000256" key="2">
    <source>
        <dbReference type="ARBA" id="ARBA00012737"/>
    </source>
</evidence>